<protein>
    <submittedName>
        <fullName evidence="1">DUF1963 domain-containing protein</fullName>
    </submittedName>
</protein>
<dbReference type="Proteomes" id="UP000476310">
    <property type="component" value="Unassembled WGS sequence"/>
</dbReference>
<dbReference type="Pfam" id="PF09234">
    <property type="entry name" value="DUF1963"/>
    <property type="match status" value="1"/>
</dbReference>
<dbReference type="Gene3D" id="2.30.320.10">
    <property type="entry name" value="YwqG-like"/>
    <property type="match status" value="1"/>
</dbReference>
<dbReference type="InterPro" id="IPR015315">
    <property type="entry name" value="DUF1963"/>
</dbReference>
<reference evidence="1" key="1">
    <citation type="submission" date="2020-02" db="EMBL/GenBank/DDBJ databases">
        <title>A new Streptomyces sp. for controlling soil-borne diseases.</title>
        <authorList>
            <person name="Li X."/>
            <person name="Tian Y."/>
            <person name="Gao K."/>
        </authorList>
    </citation>
    <scope>NUCLEOTIDE SEQUENCE [LARGE SCALE GENOMIC DNA]</scope>
    <source>
        <strain evidence="1">0250</strain>
    </source>
</reference>
<comment type="caution">
    <text evidence="1">The sequence shown here is derived from an EMBL/GenBank/DDBJ whole genome shotgun (WGS) entry which is preliminary data.</text>
</comment>
<proteinExistence type="predicted"/>
<dbReference type="EMBL" id="JAAIKT010000036">
    <property type="protein sequence ID" value="NEW73861.1"/>
    <property type="molecule type" value="Genomic_DNA"/>
</dbReference>
<keyword evidence="2" id="KW-1185">Reference proteome</keyword>
<evidence type="ECO:0000313" key="2">
    <source>
        <dbReference type="Proteomes" id="UP000476310"/>
    </source>
</evidence>
<gene>
    <name evidence="1" type="ORF">G4H13_26735</name>
</gene>
<dbReference type="AlphaFoldDB" id="A0A6G4AML8"/>
<dbReference type="SUPFAM" id="SSF103032">
    <property type="entry name" value="Hypothetical protein YwqG"/>
    <property type="match status" value="1"/>
</dbReference>
<name>A0A6G4AML8_9ACTN</name>
<evidence type="ECO:0000313" key="1">
    <source>
        <dbReference type="EMBL" id="NEW73861.1"/>
    </source>
</evidence>
<accession>A0A6G4AML8</accession>
<organism evidence="1 2">
    <name type="scientific">Streptomyces rhizosphaericus</name>
    <dbReference type="NCBI Taxonomy" id="114699"/>
    <lineage>
        <taxon>Bacteria</taxon>
        <taxon>Bacillati</taxon>
        <taxon>Actinomycetota</taxon>
        <taxon>Actinomycetes</taxon>
        <taxon>Kitasatosporales</taxon>
        <taxon>Streptomycetaceae</taxon>
        <taxon>Streptomyces</taxon>
        <taxon>Streptomyces violaceusniger group</taxon>
    </lineage>
</organism>
<sequence>MDPETTFSTLHTYCAERLGAPSAARLVRLARPGFELTEAGAGEAAGHSRFGGRAMLEPGTPWPECEGVPLSLLAVIDTDALAPWLGDLLPAGTGLLNFFALDSESERCDPAALEVSFKLDLLDRRLGAVVPARSAHAMETDAPARSSVFGPVAWAASPGFAFPDMWDPAWDAVDLGSVVDDMPLYDITNLLPDWSEQPYALHAEDMAFGWPLFPTGSSPTLPDDEDSIHYQHLLQLSGQDEWWIGGDGGWMHWSIPADALRGGDFSRAIPTPDIW</sequence>
<dbReference type="RefSeq" id="WP_164431168.1">
    <property type="nucleotide sequence ID" value="NZ_JAAIKT010000036.1"/>
</dbReference>
<dbReference type="InterPro" id="IPR035948">
    <property type="entry name" value="YwqG-like_sf"/>
</dbReference>